<protein>
    <recommendedName>
        <fullName evidence="6">Penicillin-binding protein 1A</fullName>
        <ecNumber evidence="24">2.4.99.28</ecNumber>
        <ecNumber evidence="5">3.4.16.4</ecNumber>
    </recommendedName>
</protein>
<dbReference type="GO" id="GO:0008955">
    <property type="term" value="F:peptidoglycan glycosyltransferase activity"/>
    <property type="evidence" value="ECO:0007669"/>
    <property type="project" value="UniProtKB-EC"/>
</dbReference>
<evidence type="ECO:0000256" key="10">
    <source>
        <dbReference type="ARBA" id="ARBA00022670"/>
    </source>
</evidence>
<dbReference type="Gene3D" id="3.40.710.10">
    <property type="entry name" value="DD-peptidase/beta-lactamase superfamily"/>
    <property type="match status" value="2"/>
</dbReference>
<evidence type="ECO:0000313" key="32">
    <source>
        <dbReference type="Proteomes" id="UP000077726"/>
    </source>
</evidence>
<keyword evidence="12" id="KW-0808">Transferase</keyword>
<sequence>MFRKILKTVFGLLLGLTLFGVGLLAIAVLVTYPKLPSLETVTNYQPRMPLTIYSSDGKLIGMYGEERRAFTKIDEFPPVLINAVIAAEDKRFYHHWGVDVTGVARALIGNFRAGGVQSGASTITQQVARNFYLTNERSYRRKFNEALLAYKIEQSLSKQQILELYFNQIYLGQRAYGFAAASQIYFNKPVKELTLAEATILAGLPKAPSSFNPIVNPERARLRQRYILNNMVEEKMITPAERDQALAEELHYRRQQVEIDQNSLYVAEMVRQEMYDRYGEDAYTQGFRVYTTVSSESQRVATLALRRALKGFGLGAYRGAEAFIDLNTIEAETLDENLDQYLDTVYTVDGLQPAVVLQASRSSIEAYTQGGNRIKISGNALNYVARTINNGKDNAIRPGAVIRVRKLDRGWQISQMPELQGAFVALDSKTGAIRALVGGFDFHSKSFNRATQAERQPGSTFKPFVYSAALAKGMTAATTINDAPIELPGMGTGGRPWRPKNSDGRYSGFITLRQALTASKNMVSIRIVMALGIHEVHQYVQRFGFNARQIPDSLSMALGSGVVTLLQMAQAYAVFANGGYKVSPYVIDRIEDSQGRLRAQMKPLVAGESAPQVIDPRNAYIMYTIMQDVVRRGTGARASALGRSDIAGKTGTTNENKDAWFAGFNPDLVGVVYIGFDKPRSMGRAGFGGTIALPVWVEYMRYALKGVPQKGMPMPAKIVRKGGEYFLQEQQSTSSRLAIDNRGAAPDAEDIQAAGGDPVIPEENTVEPIPQQNGGDGGAANSQEIDALF</sequence>
<comment type="similarity">
    <text evidence="3">In the C-terminal section; belongs to the transpeptidase family.</text>
</comment>
<evidence type="ECO:0000256" key="11">
    <source>
        <dbReference type="ARBA" id="ARBA00022676"/>
    </source>
</evidence>
<keyword evidence="13" id="KW-0812">Transmembrane</keyword>
<evidence type="ECO:0000256" key="3">
    <source>
        <dbReference type="ARBA" id="ARBA00007090"/>
    </source>
</evidence>
<evidence type="ECO:0000256" key="27">
    <source>
        <dbReference type="SAM" id="MobiDB-lite"/>
    </source>
</evidence>
<keyword evidence="21" id="KW-0511">Multifunctional enzyme</keyword>
<dbReference type="SUPFAM" id="SSF53955">
    <property type="entry name" value="Lysozyme-like"/>
    <property type="match status" value="1"/>
</dbReference>
<evidence type="ECO:0000256" key="7">
    <source>
        <dbReference type="ARBA" id="ARBA00022475"/>
    </source>
</evidence>
<evidence type="ECO:0000256" key="16">
    <source>
        <dbReference type="ARBA" id="ARBA00022968"/>
    </source>
</evidence>
<evidence type="ECO:0000256" key="6">
    <source>
        <dbReference type="ARBA" id="ARBA00018638"/>
    </source>
</evidence>
<dbReference type="Pfam" id="PF00912">
    <property type="entry name" value="Transgly"/>
    <property type="match status" value="1"/>
</dbReference>
<dbReference type="GO" id="GO:0008360">
    <property type="term" value="P:regulation of cell shape"/>
    <property type="evidence" value="ECO:0007669"/>
    <property type="project" value="UniProtKB-KW"/>
</dbReference>
<dbReference type="GO" id="GO:0008658">
    <property type="term" value="F:penicillin binding"/>
    <property type="evidence" value="ECO:0007669"/>
    <property type="project" value="InterPro"/>
</dbReference>
<feature type="compositionally biased region" description="Polar residues" evidence="27">
    <location>
        <begin position="780"/>
        <end position="789"/>
    </location>
</feature>
<accession>A0A1B6W0K4</accession>
<evidence type="ECO:0000256" key="17">
    <source>
        <dbReference type="ARBA" id="ARBA00022984"/>
    </source>
</evidence>
<dbReference type="InterPro" id="IPR036950">
    <property type="entry name" value="PBP_transglycosylase"/>
</dbReference>
<dbReference type="UniPathway" id="UPA00219"/>
<dbReference type="GO" id="GO:0006508">
    <property type="term" value="P:proteolysis"/>
    <property type="evidence" value="ECO:0007669"/>
    <property type="project" value="UniProtKB-KW"/>
</dbReference>
<evidence type="ECO:0000313" key="31">
    <source>
        <dbReference type="EMBL" id="OAM44110.1"/>
    </source>
</evidence>
<comment type="similarity">
    <text evidence="4">In the N-terminal section; belongs to the glycosyltransferase 51 family.</text>
</comment>
<dbReference type="EMBL" id="LXSQ01000007">
    <property type="protein sequence ID" value="OAM44110.1"/>
    <property type="molecule type" value="Genomic_DNA"/>
</dbReference>
<dbReference type="RefSeq" id="WP_064089072.1">
    <property type="nucleotide sequence ID" value="NZ_LXSQ01000007.1"/>
</dbReference>
<evidence type="ECO:0000256" key="23">
    <source>
        <dbReference type="ARBA" id="ARBA00034000"/>
    </source>
</evidence>
<dbReference type="PANTHER" id="PTHR32282:SF27">
    <property type="entry name" value="PENICILLIN-BINDING PROTEIN 1A"/>
    <property type="match status" value="1"/>
</dbReference>
<dbReference type="Pfam" id="PF17092">
    <property type="entry name" value="PCB_OB"/>
    <property type="match status" value="1"/>
</dbReference>
<evidence type="ECO:0000256" key="22">
    <source>
        <dbReference type="ARBA" id="ARBA00023316"/>
    </source>
</evidence>
<dbReference type="FunFam" id="1.10.3810.10:FF:000003">
    <property type="entry name" value="Penicillin-binding protein 1a"/>
    <property type="match status" value="1"/>
</dbReference>
<evidence type="ECO:0000259" key="28">
    <source>
        <dbReference type="Pfam" id="PF00905"/>
    </source>
</evidence>
<evidence type="ECO:0000256" key="24">
    <source>
        <dbReference type="ARBA" id="ARBA00044770"/>
    </source>
</evidence>
<keyword evidence="19" id="KW-0472">Membrane</keyword>
<evidence type="ECO:0000256" key="21">
    <source>
        <dbReference type="ARBA" id="ARBA00023268"/>
    </source>
</evidence>
<comment type="catalytic activity">
    <reaction evidence="23">
        <text>Preferential cleavage: (Ac)2-L-Lys-D-Ala-|-D-Ala. Also transpeptidation of peptidyl-alanyl moieties that are N-acyl substituents of D-alanine.</text>
        <dbReference type="EC" id="3.4.16.4"/>
    </reaction>
</comment>
<evidence type="ECO:0000259" key="29">
    <source>
        <dbReference type="Pfam" id="PF00912"/>
    </source>
</evidence>
<dbReference type="FunFam" id="3.40.710.10:FF:000041">
    <property type="entry name" value="Penicillin-binding protein 1A"/>
    <property type="match status" value="1"/>
</dbReference>
<dbReference type="InterPro" id="IPR001460">
    <property type="entry name" value="PCN-bd_Tpept"/>
</dbReference>
<evidence type="ECO:0000256" key="2">
    <source>
        <dbReference type="ARBA" id="ARBA00004752"/>
    </source>
</evidence>
<keyword evidence="32" id="KW-1185">Reference proteome</keyword>
<dbReference type="AlphaFoldDB" id="A0A1B6W0K4"/>
<evidence type="ECO:0000256" key="20">
    <source>
        <dbReference type="ARBA" id="ARBA00023251"/>
    </source>
</evidence>
<reference evidence="32" key="1">
    <citation type="submission" date="2016-05" db="EMBL/GenBank/DDBJ databases">
        <title>Draft genome of Corynebacterium afermentans subsp. afermentans LCDC 88199T.</title>
        <authorList>
            <person name="Bernier A.-M."/>
            <person name="Bernard K."/>
        </authorList>
    </citation>
    <scope>NUCLEOTIDE SEQUENCE [LARGE SCALE GENOMIC DNA]</scope>
    <source>
        <strain evidence="32">NML130454</strain>
    </source>
</reference>
<dbReference type="GO" id="GO:0046677">
    <property type="term" value="P:response to antibiotic"/>
    <property type="evidence" value="ECO:0007669"/>
    <property type="project" value="UniProtKB-KW"/>
</dbReference>
<keyword evidence="14" id="KW-0378">Hydrolase</keyword>
<dbReference type="Gene3D" id="1.10.3810.10">
    <property type="entry name" value="Biosynthetic peptidoglycan transglycosylase-like"/>
    <property type="match status" value="1"/>
</dbReference>
<comment type="pathway">
    <text evidence="26">Glycan biosynthesis.</text>
</comment>
<evidence type="ECO:0000259" key="30">
    <source>
        <dbReference type="Pfam" id="PF17092"/>
    </source>
</evidence>
<evidence type="ECO:0000256" key="8">
    <source>
        <dbReference type="ARBA" id="ARBA00022519"/>
    </source>
</evidence>
<comment type="pathway">
    <text evidence="2">Cell wall biogenesis; peptidoglycan biosynthesis.</text>
</comment>
<keyword evidence="7" id="KW-1003">Cell membrane</keyword>
<evidence type="ECO:0000256" key="15">
    <source>
        <dbReference type="ARBA" id="ARBA00022960"/>
    </source>
</evidence>
<comment type="caution">
    <text evidence="31">The sequence shown here is derived from an EMBL/GenBank/DDBJ whole genome shotgun (WGS) entry which is preliminary data.</text>
</comment>
<evidence type="ECO:0000256" key="9">
    <source>
        <dbReference type="ARBA" id="ARBA00022645"/>
    </source>
</evidence>
<dbReference type="GO" id="GO:0071555">
    <property type="term" value="P:cell wall organization"/>
    <property type="evidence" value="ECO:0007669"/>
    <property type="project" value="UniProtKB-KW"/>
</dbReference>
<keyword evidence="9" id="KW-0121">Carboxypeptidase</keyword>
<dbReference type="PANTHER" id="PTHR32282">
    <property type="entry name" value="BINDING PROTEIN TRANSPEPTIDASE, PUTATIVE-RELATED"/>
    <property type="match status" value="1"/>
</dbReference>
<evidence type="ECO:0000256" key="26">
    <source>
        <dbReference type="ARBA" id="ARBA00060592"/>
    </source>
</evidence>
<dbReference type="STRING" id="1795832.A7Q00_02495"/>
<keyword evidence="11" id="KW-0328">Glycosyltransferase</keyword>
<comment type="subcellular location">
    <subcellularLocation>
        <location evidence="1">Cell inner membrane</location>
        <topology evidence="1">Single-pass type II membrane protein</topology>
    </subcellularLocation>
</comment>
<gene>
    <name evidence="31" type="ORF">A7Q00_02495</name>
</gene>
<keyword evidence="22" id="KW-0961">Cell wall biogenesis/degradation</keyword>
<feature type="domain" description="Glycosyl transferase family 51" evidence="29">
    <location>
        <begin position="57"/>
        <end position="231"/>
    </location>
</feature>
<feature type="domain" description="Penicillin-binding protein transpeptidase" evidence="28">
    <location>
        <begin position="421"/>
        <end position="674"/>
    </location>
</feature>
<dbReference type="GO" id="GO:0009252">
    <property type="term" value="P:peptidoglycan biosynthetic process"/>
    <property type="evidence" value="ECO:0007669"/>
    <property type="project" value="UniProtKB-UniPathway"/>
</dbReference>
<dbReference type="GO" id="GO:0005886">
    <property type="term" value="C:plasma membrane"/>
    <property type="evidence" value="ECO:0007669"/>
    <property type="project" value="UniProtKB-SubCell"/>
</dbReference>
<keyword evidence="10" id="KW-0645">Protease</keyword>
<dbReference type="NCBIfam" id="TIGR02074">
    <property type="entry name" value="PBP_1a_fam"/>
    <property type="match status" value="1"/>
</dbReference>
<name>A0A1B6W0K4_9NEIS</name>
<evidence type="ECO:0000256" key="5">
    <source>
        <dbReference type="ARBA" id="ARBA00012448"/>
    </source>
</evidence>
<dbReference type="OrthoDB" id="9766909at2"/>
<evidence type="ECO:0000256" key="25">
    <source>
        <dbReference type="ARBA" id="ARBA00049902"/>
    </source>
</evidence>
<dbReference type="InterPro" id="IPR012338">
    <property type="entry name" value="Beta-lactam/transpept-like"/>
</dbReference>
<dbReference type="InterPro" id="IPR023346">
    <property type="entry name" value="Lysozyme-like_dom_sf"/>
</dbReference>
<dbReference type="GO" id="GO:0009002">
    <property type="term" value="F:serine-type D-Ala-D-Ala carboxypeptidase activity"/>
    <property type="evidence" value="ECO:0007669"/>
    <property type="project" value="UniProtKB-EC"/>
</dbReference>
<keyword evidence="8" id="KW-0997">Cell inner membrane</keyword>
<evidence type="ECO:0000256" key="13">
    <source>
        <dbReference type="ARBA" id="ARBA00022692"/>
    </source>
</evidence>
<keyword evidence="18" id="KW-1133">Transmembrane helix</keyword>
<evidence type="ECO:0000256" key="1">
    <source>
        <dbReference type="ARBA" id="ARBA00004249"/>
    </source>
</evidence>
<dbReference type="InterPro" id="IPR001264">
    <property type="entry name" value="Glyco_trans_51"/>
</dbReference>
<feature type="region of interest" description="Disordered" evidence="27">
    <location>
        <begin position="747"/>
        <end position="789"/>
    </location>
</feature>
<keyword evidence="15" id="KW-0133">Cell shape</keyword>
<evidence type="ECO:0000256" key="19">
    <source>
        <dbReference type="ARBA" id="ARBA00023136"/>
    </source>
</evidence>
<dbReference type="Proteomes" id="UP000077726">
    <property type="component" value="Unassembled WGS sequence"/>
</dbReference>
<keyword evidence="16" id="KW-0735">Signal-anchor</keyword>
<evidence type="ECO:0000256" key="4">
    <source>
        <dbReference type="ARBA" id="ARBA00007739"/>
    </source>
</evidence>
<evidence type="ECO:0000256" key="12">
    <source>
        <dbReference type="ARBA" id="ARBA00022679"/>
    </source>
</evidence>
<dbReference type="InterPro" id="IPR050396">
    <property type="entry name" value="Glycosyltr_51/Transpeptidase"/>
</dbReference>
<dbReference type="InterPro" id="IPR031376">
    <property type="entry name" value="PCB_OB"/>
</dbReference>
<comment type="catalytic activity">
    <reaction evidence="25">
        <text>[GlcNAc-(1-&gt;4)-Mur2Ac(oyl-L-Ala-gamma-D-Glu-L-Lys-D-Ala-D-Ala)](n)-di-trans,octa-cis-undecaprenyl diphosphate + beta-D-GlcNAc-(1-&gt;4)-Mur2Ac(oyl-L-Ala-gamma-D-Glu-L-Lys-D-Ala-D-Ala)-di-trans,octa-cis-undecaprenyl diphosphate = [GlcNAc-(1-&gt;4)-Mur2Ac(oyl-L-Ala-gamma-D-Glu-L-Lys-D-Ala-D-Ala)](n+1)-di-trans,octa-cis-undecaprenyl diphosphate + di-trans,octa-cis-undecaprenyl diphosphate + H(+)</text>
        <dbReference type="Rhea" id="RHEA:23708"/>
        <dbReference type="Rhea" id="RHEA-COMP:9602"/>
        <dbReference type="Rhea" id="RHEA-COMP:9603"/>
        <dbReference type="ChEBI" id="CHEBI:15378"/>
        <dbReference type="ChEBI" id="CHEBI:58405"/>
        <dbReference type="ChEBI" id="CHEBI:60033"/>
        <dbReference type="ChEBI" id="CHEBI:78435"/>
        <dbReference type="EC" id="2.4.99.28"/>
    </reaction>
</comment>
<evidence type="ECO:0000256" key="18">
    <source>
        <dbReference type="ARBA" id="ARBA00022989"/>
    </source>
</evidence>
<evidence type="ECO:0000256" key="14">
    <source>
        <dbReference type="ARBA" id="ARBA00022801"/>
    </source>
</evidence>
<keyword evidence="17" id="KW-0573">Peptidoglycan synthesis</keyword>
<proteinExistence type="inferred from homology"/>
<keyword evidence="20" id="KW-0046">Antibiotic resistance</keyword>
<dbReference type="Pfam" id="PF00905">
    <property type="entry name" value="Transpeptidase"/>
    <property type="match status" value="1"/>
</dbReference>
<dbReference type="GO" id="GO:0030288">
    <property type="term" value="C:outer membrane-bounded periplasmic space"/>
    <property type="evidence" value="ECO:0007669"/>
    <property type="project" value="TreeGrafter"/>
</dbReference>
<feature type="domain" description="Penicillin-binding protein OB-like" evidence="30">
    <location>
        <begin position="317"/>
        <end position="418"/>
    </location>
</feature>
<dbReference type="SUPFAM" id="SSF56601">
    <property type="entry name" value="beta-lactamase/transpeptidase-like"/>
    <property type="match status" value="1"/>
</dbReference>
<dbReference type="EC" id="3.4.16.4" evidence="5"/>
<organism evidence="31 32">
    <name type="scientific">Eikenella halliae</name>
    <dbReference type="NCBI Taxonomy" id="1795832"/>
    <lineage>
        <taxon>Bacteria</taxon>
        <taxon>Pseudomonadati</taxon>
        <taxon>Pseudomonadota</taxon>
        <taxon>Betaproteobacteria</taxon>
        <taxon>Neisseriales</taxon>
        <taxon>Neisseriaceae</taxon>
        <taxon>Eikenella</taxon>
    </lineage>
</organism>
<dbReference type="EC" id="2.4.99.28" evidence="24"/>